<feature type="compositionally biased region" description="Basic and acidic residues" evidence="1">
    <location>
        <begin position="82"/>
        <end position="92"/>
    </location>
</feature>
<feature type="region of interest" description="Disordered" evidence="1">
    <location>
        <begin position="142"/>
        <end position="179"/>
    </location>
</feature>
<evidence type="ECO:0000256" key="1">
    <source>
        <dbReference type="SAM" id="MobiDB-lite"/>
    </source>
</evidence>
<reference evidence="2" key="3">
    <citation type="submission" date="2023-05" db="EMBL/GenBank/DDBJ databases">
        <authorList>
            <person name="Smith C.H."/>
        </authorList>
    </citation>
    <scope>NUCLEOTIDE SEQUENCE</scope>
    <source>
        <strain evidence="2">CHS0354</strain>
        <tissue evidence="2">Mantle</tissue>
    </source>
</reference>
<feature type="compositionally biased region" description="Polar residues" evidence="1">
    <location>
        <begin position="163"/>
        <end position="179"/>
    </location>
</feature>
<feature type="region of interest" description="Disordered" evidence="1">
    <location>
        <begin position="77"/>
        <end position="97"/>
    </location>
</feature>
<reference evidence="2" key="2">
    <citation type="journal article" date="2021" name="Genome Biol. Evol.">
        <title>Developing a high-quality reference genome for a parasitic bivalve with doubly uniparental inheritance (Bivalvia: Unionida).</title>
        <authorList>
            <person name="Smith C.H."/>
        </authorList>
    </citation>
    <scope>NUCLEOTIDE SEQUENCE</scope>
    <source>
        <strain evidence="2">CHS0354</strain>
        <tissue evidence="2">Mantle</tissue>
    </source>
</reference>
<reference evidence="2" key="1">
    <citation type="journal article" date="2021" name="Genome Biol. Evol.">
        <title>A High-Quality Reference Genome for a Parasitic Bivalve with Doubly Uniparental Inheritance (Bivalvia: Unionida).</title>
        <authorList>
            <person name="Smith C.H."/>
        </authorList>
    </citation>
    <scope>NUCLEOTIDE SEQUENCE</scope>
    <source>
        <strain evidence="2">CHS0354</strain>
    </source>
</reference>
<comment type="caution">
    <text evidence="2">The sequence shown here is derived from an EMBL/GenBank/DDBJ whole genome shotgun (WGS) entry which is preliminary data.</text>
</comment>
<dbReference type="AlphaFoldDB" id="A0AAE0VYE0"/>
<proteinExistence type="predicted"/>
<feature type="region of interest" description="Disordered" evidence="1">
    <location>
        <begin position="231"/>
        <end position="285"/>
    </location>
</feature>
<dbReference type="EMBL" id="JAEAOA010000158">
    <property type="protein sequence ID" value="KAK3594691.1"/>
    <property type="molecule type" value="Genomic_DNA"/>
</dbReference>
<sequence length="400" mass="44448">MSADSNNNKKDSSHEYNLYLDRQLQNKLLLADEALDQDQNYNSVKIGNNFTVANNCNGKSNKNVDFNDGISGWISDQKVPPRKVDKESKPSNKDNFIYPWRDSRRQQENFVFQHYADIRKYIEQYRSQNCCHITTSYNPSGESRRLAFQHSAPPQPSPYQQSVWNGHTTPPASTGTPNSYQYARRENTLTANLSTNVTTPCTCIRCNKTGNYHKPGSASQAHRYRLTSVYNSVSNTQSDSRSDIQSDSEKGDRCQTPRINSGIHPSFGRTAGRAPGKSGSSNFKPYPIQALTIQNANANATSQNAGSKTTLQNLATLAEKQRLQTVRKVTDTLGLVTESQGTNDLLTANEPPIQGCAIRKSSNFAVTGPSNLTRSHTDVRQASVKMTIGPNRFLLNIKVS</sequence>
<keyword evidence="3" id="KW-1185">Reference proteome</keyword>
<dbReference type="Proteomes" id="UP001195483">
    <property type="component" value="Unassembled WGS sequence"/>
</dbReference>
<protein>
    <submittedName>
        <fullName evidence="2">Uncharacterized protein</fullName>
    </submittedName>
</protein>
<feature type="compositionally biased region" description="Basic and acidic residues" evidence="1">
    <location>
        <begin position="240"/>
        <end position="255"/>
    </location>
</feature>
<name>A0AAE0VYE0_9BIVA</name>
<accession>A0AAE0VYE0</accession>
<gene>
    <name evidence="2" type="ORF">CHS0354_001643</name>
</gene>
<organism evidence="2 3">
    <name type="scientific">Potamilus streckersoni</name>
    <dbReference type="NCBI Taxonomy" id="2493646"/>
    <lineage>
        <taxon>Eukaryota</taxon>
        <taxon>Metazoa</taxon>
        <taxon>Spiralia</taxon>
        <taxon>Lophotrochozoa</taxon>
        <taxon>Mollusca</taxon>
        <taxon>Bivalvia</taxon>
        <taxon>Autobranchia</taxon>
        <taxon>Heteroconchia</taxon>
        <taxon>Palaeoheterodonta</taxon>
        <taxon>Unionida</taxon>
        <taxon>Unionoidea</taxon>
        <taxon>Unionidae</taxon>
        <taxon>Ambleminae</taxon>
        <taxon>Lampsilini</taxon>
        <taxon>Potamilus</taxon>
    </lineage>
</organism>
<evidence type="ECO:0000313" key="2">
    <source>
        <dbReference type="EMBL" id="KAK3594691.1"/>
    </source>
</evidence>
<evidence type="ECO:0000313" key="3">
    <source>
        <dbReference type="Proteomes" id="UP001195483"/>
    </source>
</evidence>